<dbReference type="HAMAP" id="MF_01940">
    <property type="entry name" value="RNA_CPDase"/>
    <property type="match status" value="1"/>
</dbReference>
<name>A0ABP8L888_9MICO</name>
<keyword evidence="3" id="KW-0436">Ligase</keyword>
<dbReference type="InterPro" id="IPR009097">
    <property type="entry name" value="Cyclic_Pdiesterase"/>
</dbReference>
<dbReference type="NCBIfam" id="TIGR02258">
    <property type="entry name" value="2_5_ligase"/>
    <property type="match status" value="1"/>
</dbReference>
<dbReference type="EMBL" id="BAABGN010000008">
    <property type="protein sequence ID" value="GAA4424011.1"/>
    <property type="molecule type" value="Genomic_DNA"/>
</dbReference>
<accession>A0ABP8L888</accession>
<feature type="active site" description="Proton acceptor" evidence="2">
    <location>
        <position position="145"/>
    </location>
</feature>
<dbReference type="InterPro" id="IPR004175">
    <property type="entry name" value="RNA_CPDase"/>
</dbReference>
<proteinExistence type="inferred from homology"/>
<dbReference type="PANTHER" id="PTHR35561">
    <property type="entry name" value="RNA 2',3'-CYCLIC PHOSPHODIESTERASE"/>
    <property type="match status" value="1"/>
</dbReference>
<feature type="active site" description="Proton donor" evidence="2">
    <location>
        <position position="49"/>
    </location>
</feature>
<dbReference type="PANTHER" id="PTHR35561:SF1">
    <property type="entry name" value="RNA 2',3'-CYCLIC PHOSPHODIESTERASE"/>
    <property type="match status" value="1"/>
</dbReference>
<keyword evidence="1 2" id="KW-0378">Hydrolase</keyword>
<organism evidence="3 4">
    <name type="scientific">Georgenia halophila</name>
    <dbReference type="NCBI Taxonomy" id="620889"/>
    <lineage>
        <taxon>Bacteria</taxon>
        <taxon>Bacillati</taxon>
        <taxon>Actinomycetota</taxon>
        <taxon>Actinomycetes</taxon>
        <taxon>Micrococcales</taxon>
        <taxon>Bogoriellaceae</taxon>
        <taxon>Georgenia</taxon>
    </lineage>
</organism>
<evidence type="ECO:0000313" key="4">
    <source>
        <dbReference type="Proteomes" id="UP001500622"/>
    </source>
</evidence>
<evidence type="ECO:0000313" key="3">
    <source>
        <dbReference type="EMBL" id="GAA4424011.1"/>
    </source>
</evidence>
<comment type="caution">
    <text evidence="3">The sequence shown here is derived from an EMBL/GenBank/DDBJ whole genome shotgun (WGS) entry which is preliminary data.</text>
</comment>
<dbReference type="Gene3D" id="3.90.1140.10">
    <property type="entry name" value="Cyclic phosphodiesterase"/>
    <property type="match status" value="1"/>
</dbReference>
<sequence length="209" mass="22715">MRLYVSLHLPEDVSEHLDLAVRAVTDQDPAPLPGAGRPALRWVPMGERHITLAFFGEVPAGAVDELTSDLRSAVAAFPPLPLRLRGAGVFSGRTLWVGVQEQEPRGHSESRSELVRLMADCEGVGHRNTATGGHEPVPRDRRRAHVTLARSRDRRVGDRELRRRARALSVYSGPPWTADSAHLMLSELGAGRSGTALHTPLAEVVLGGE</sequence>
<dbReference type="RefSeq" id="WP_345216145.1">
    <property type="nucleotide sequence ID" value="NZ_BAABGN010000008.1"/>
</dbReference>
<comment type="catalytic activity">
    <reaction evidence="2">
        <text>a 3'-end 2',3'-cyclophospho-ribonucleotide-RNA + H2O = a 3'-end 2'-phospho-ribonucleotide-RNA + H(+)</text>
        <dbReference type="Rhea" id="RHEA:11828"/>
        <dbReference type="Rhea" id="RHEA-COMP:10464"/>
        <dbReference type="Rhea" id="RHEA-COMP:17353"/>
        <dbReference type="ChEBI" id="CHEBI:15377"/>
        <dbReference type="ChEBI" id="CHEBI:15378"/>
        <dbReference type="ChEBI" id="CHEBI:83064"/>
        <dbReference type="ChEBI" id="CHEBI:173113"/>
        <dbReference type="EC" id="3.1.4.58"/>
    </reaction>
</comment>
<dbReference type="EC" id="3.1.4.58" evidence="2"/>
<dbReference type="Proteomes" id="UP001500622">
    <property type="component" value="Unassembled WGS sequence"/>
</dbReference>
<evidence type="ECO:0000256" key="2">
    <source>
        <dbReference type="HAMAP-Rule" id="MF_01940"/>
    </source>
</evidence>
<feature type="short sequence motif" description="HXTX 1" evidence="2">
    <location>
        <begin position="49"/>
        <end position="52"/>
    </location>
</feature>
<comment type="similarity">
    <text evidence="2">Belongs to the 2H phosphoesterase superfamily. ThpR family.</text>
</comment>
<protein>
    <recommendedName>
        <fullName evidence="2">RNA 2',3'-cyclic phosphodiesterase</fullName>
        <shortName evidence="2">RNA 2',3'-CPDase</shortName>
        <ecNumber evidence="2">3.1.4.58</ecNumber>
    </recommendedName>
</protein>
<comment type="function">
    <text evidence="2">Hydrolyzes RNA 2',3'-cyclic phosphodiester to an RNA 2'-phosphomonoester.</text>
</comment>
<evidence type="ECO:0000256" key="1">
    <source>
        <dbReference type="ARBA" id="ARBA00022801"/>
    </source>
</evidence>
<keyword evidence="4" id="KW-1185">Reference proteome</keyword>
<reference evidence="4" key="1">
    <citation type="journal article" date="2019" name="Int. J. Syst. Evol. Microbiol.">
        <title>The Global Catalogue of Microorganisms (GCM) 10K type strain sequencing project: providing services to taxonomists for standard genome sequencing and annotation.</title>
        <authorList>
            <consortium name="The Broad Institute Genomics Platform"/>
            <consortium name="The Broad Institute Genome Sequencing Center for Infectious Disease"/>
            <person name="Wu L."/>
            <person name="Ma J."/>
        </authorList>
    </citation>
    <scope>NUCLEOTIDE SEQUENCE [LARGE SCALE GENOMIC DNA]</scope>
    <source>
        <strain evidence="4">JCM 17810</strain>
    </source>
</reference>
<dbReference type="SUPFAM" id="SSF55144">
    <property type="entry name" value="LigT-like"/>
    <property type="match status" value="1"/>
</dbReference>
<dbReference type="GO" id="GO:0016874">
    <property type="term" value="F:ligase activity"/>
    <property type="evidence" value="ECO:0007669"/>
    <property type="project" value="UniProtKB-KW"/>
</dbReference>
<feature type="short sequence motif" description="HXTX 2" evidence="2">
    <location>
        <begin position="145"/>
        <end position="148"/>
    </location>
</feature>
<gene>
    <name evidence="3" type="ORF">GCM10023169_20330</name>
</gene>
<dbReference type="Pfam" id="PF13563">
    <property type="entry name" value="2_5_RNA_ligase2"/>
    <property type="match status" value="1"/>
</dbReference>